<dbReference type="EMBL" id="CP064782">
    <property type="protein sequence ID" value="QWT50490.1"/>
    <property type="molecule type" value="Genomic_DNA"/>
</dbReference>
<sequence>MTLQSVYTGGPGPLPDGRPSGIYKTLRDTPLTVTTLGIQGDHQADPRVHGGPDKAIHLFPRENYRALATAFPHLATRLVPGMLGENLSTAGGDQAAVCIGDRYAWGEVVLELSQPRRPCWKIDARLEQDGVAAYVAEQGLTGWYFRVLRGGLAPARGQLTLVARPNPGATLTALADLMGQHRPSIGALEAAARWPGLAGDVARRLRQRADWLGHQPETD</sequence>
<dbReference type="GO" id="GO:0030170">
    <property type="term" value="F:pyridoxal phosphate binding"/>
    <property type="evidence" value="ECO:0007669"/>
    <property type="project" value="InterPro"/>
</dbReference>
<feature type="domain" description="MOSC" evidence="2">
    <location>
        <begin position="23"/>
        <end position="166"/>
    </location>
</feature>
<protein>
    <submittedName>
        <fullName evidence="3">MOSC domain-containing protein</fullName>
    </submittedName>
</protein>
<name>A0A975XW54_9RHOO</name>
<dbReference type="PANTHER" id="PTHR30212:SF2">
    <property type="entry name" value="PROTEIN YIIM"/>
    <property type="match status" value="1"/>
</dbReference>
<evidence type="ECO:0000259" key="2">
    <source>
        <dbReference type="PROSITE" id="PS51340"/>
    </source>
</evidence>
<dbReference type="InterPro" id="IPR052353">
    <property type="entry name" value="Benzoxazolinone_Detox_Enz"/>
</dbReference>
<dbReference type="PANTHER" id="PTHR30212">
    <property type="entry name" value="PROTEIN YIIM"/>
    <property type="match status" value="1"/>
</dbReference>
<reference evidence="3" key="1">
    <citation type="submission" date="2020-11" db="EMBL/GenBank/DDBJ databases">
        <title>Azospira inquinata sp. nov.</title>
        <authorList>
            <person name="Moe W.M."/>
            <person name="Mikes M.C."/>
        </authorList>
    </citation>
    <scope>NUCLEOTIDE SEQUENCE</scope>
    <source>
        <strain evidence="3">Azo-3</strain>
    </source>
</reference>
<dbReference type="GO" id="GO:0030151">
    <property type="term" value="F:molybdenum ion binding"/>
    <property type="evidence" value="ECO:0007669"/>
    <property type="project" value="InterPro"/>
</dbReference>
<proteinExistence type="predicted"/>
<gene>
    <name evidence="3" type="ORF">Azoinq_06835</name>
</gene>
<dbReference type="AlphaFoldDB" id="A0A975XW54"/>
<dbReference type="InterPro" id="IPR005302">
    <property type="entry name" value="MoCF_Sase_C"/>
</dbReference>
<dbReference type="Proteomes" id="UP000683428">
    <property type="component" value="Chromosome"/>
</dbReference>
<feature type="region of interest" description="Disordered" evidence="1">
    <location>
        <begin position="1"/>
        <end position="20"/>
    </location>
</feature>
<keyword evidence="4" id="KW-1185">Reference proteome</keyword>
<accession>A0A975XW54</accession>
<evidence type="ECO:0000313" key="3">
    <source>
        <dbReference type="EMBL" id="QWT50490.1"/>
    </source>
</evidence>
<evidence type="ECO:0000256" key="1">
    <source>
        <dbReference type="SAM" id="MobiDB-lite"/>
    </source>
</evidence>
<dbReference type="PROSITE" id="PS51340">
    <property type="entry name" value="MOSC"/>
    <property type="match status" value="1"/>
</dbReference>
<organism evidence="3 4">
    <name type="scientific">Azospira inquinata</name>
    <dbReference type="NCBI Taxonomy" id="2785627"/>
    <lineage>
        <taxon>Bacteria</taxon>
        <taxon>Pseudomonadati</taxon>
        <taxon>Pseudomonadota</taxon>
        <taxon>Betaproteobacteria</taxon>
        <taxon>Rhodocyclales</taxon>
        <taxon>Rhodocyclaceae</taxon>
        <taxon>Azospira</taxon>
    </lineage>
</organism>
<dbReference type="GO" id="GO:0003824">
    <property type="term" value="F:catalytic activity"/>
    <property type="evidence" value="ECO:0007669"/>
    <property type="project" value="InterPro"/>
</dbReference>
<dbReference type="KEGG" id="aiq:Azoinq_06835"/>
<dbReference type="Pfam" id="PF03473">
    <property type="entry name" value="MOSC"/>
    <property type="match status" value="1"/>
</dbReference>
<evidence type="ECO:0000313" key="4">
    <source>
        <dbReference type="Proteomes" id="UP000683428"/>
    </source>
</evidence>